<dbReference type="PANTHER" id="PTHR15503:SF45">
    <property type="entry name" value="RNA-DIRECTED DNA POLYMERASE HOMOLOG"/>
    <property type="match status" value="1"/>
</dbReference>
<protein>
    <recommendedName>
        <fullName evidence="3">Reverse transcriptase domain-containing protein</fullName>
    </recommendedName>
</protein>
<proteinExistence type="predicted"/>
<gene>
    <name evidence="1" type="ORF">Tco_0890454</name>
</gene>
<reference evidence="1" key="2">
    <citation type="submission" date="2022-01" db="EMBL/GenBank/DDBJ databases">
        <authorList>
            <person name="Yamashiro T."/>
            <person name="Shiraishi A."/>
            <person name="Satake H."/>
            <person name="Nakayama K."/>
        </authorList>
    </citation>
    <scope>NUCLEOTIDE SEQUENCE</scope>
</reference>
<reference evidence="1" key="1">
    <citation type="journal article" date="2022" name="Int. J. Mol. Sci.">
        <title>Draft Genome of Tanacetum Coccineum: Genomic Comparison of Closely Related Tanacetum-Family Plants.</title>
        <authorList>
            <person name="Yamashiro T."/>
            <person name="Shiraishi A."/>
            <person name="Nakayama K."/>
            <person name="Satake H."/>
        </authorList>
    </citation>
    <scope>NUCLEOTIDE SEQUENCE</scope>
</reference>
<dbReference type="InterPro" id="IPR032567">
    <property type="entry name" value="RTL1-rel"/>
</dbReference>
<organism evidence="1 2">
    <name type="scientific">Tanacetum coccineum</name>
    <dbReference type="NCBI Taxonomy" id="301880"/>
    <lineage>
        <taxon>Eukaryota</taxon>
        <taxon>Viridiplantae</taxon>
        <taxon>Streptophyta</taxon>
        <taxon>Embryophyta</taxon>
        <taxon>Tracheophyta</taxon>
        <taxon>Spermatophyta</taxon>
        <taxon>Magnoliopsida</taxon>
        <taxon>eudicotyledons</taxon>
        <taxon>Gunneridae</taxon>
        <taxon>Pentapetalae</taxon>
        <taxon>asterids</taxon>
        <taxon>campanulids</taxon>
        <taxon>Asterales</taxon>
        <taxon>Asteraceae</taxon>
        <taxon>Asteroideae</taxon>
        <taxon>Anthemideae</taxon>
        <taxon>Anthemidinae</taxon>
        <taxon>Tanacetum</taxon>
    </lineage>
</organism>
<name>A0ABQ5C3E0_9ASTR</name>
<dbReference type="SUPFAM" id="SSF56672">
    <property type="entry name" value="DNA/RNA polymerases"/>
    <property type="match status" value="1"/>
</dbReference>
<dbReference type="Proteomes" id="UP001151760">
    <property type="component" value="Unassembled WGS sequence"/>
</dbReference>
<evidence type="ECO:0000313" key="2">
    <source>
        <dbReference type="Proteomes" id="UP001151760"/>
    </source>
</evidence>
<evidence type="ECO:0000313" key="1">
    <source>
        <dbReference type="EMBL" id="GJT20517.1"/>
    </source>
</evidence>
<keyword evidence="2" id="KW-1185">Reference proteome</keyword>
<sequence length="462" mass="51606">MDGGGGGLCFPKRLGVSIGLVRQLIGAFRPIVNHVYAHENLLQAHQDTATAAGYSYSDTAPVQTLETSKGCRSGRGFNSMDWKRWNQFSISEGCAIENQVKFALHHVSTQEKIDGDKYCPQGEIKKLEIELWNLSAISTKSARAPESAPSATDKGTLLRLQEGTLQSDCPKLKKDGGKLGLKSMDGVYAVGNAERAGNWVVSTVFIGYGLVKKILRFDHMRMRKLVQVPYGNETLTFCGGNEIHDIRQKEEEQVWKGGKETNRGMYNRSRFFRSISEDLPGLPPARPVEFQIDLVPGAAPVARAPYRLAPSEMKELSEQLQELSDKVEASYMWTRTKIESIKDWAISRLQGDPPVSRKESSSDWRRKGRGRFQLIKAEVVQCPILALPEGSEELFVVICDDQKGLGRHSPIRNRCTYFTDIKAYNTISRSEGALTMRATPLARIDSELSDCDIRLSSWEKQT</sequence>
<evidence type="ECO:0008006" key="3">
    <source>
        <dbReference type="Google" id="ProtNLM"/>
    </source>
</evidence>
<accession>A0ABQ5C3E0</accession>
<dbReference type="EMBL" id="BQNB010013810">
    <property type="protein sequence ID" value="GJT20517.1"/>
    <property type="molecule type" value="Genomic_DNA"/>
</dbReference>
<dbReference type="PANTHER" id="PTHR15503">
    <property type="entry name" value="LDOC1 RELATED"/>
    <property type="match status" value="1"/>
</dbReference>
<dbReference type="InterPro" id="IPR043502">
    <property type="entry name" value="DNA/RNA_pol_sf"/>
</dbReference>
<dbReference type="Gene3D" id="3.10.10.10">
    <property type="entry name" value="HIV Type 1 Reverse Transcriptase, subunit A, domain 1"/>
    <property type="match status" value="1"/>
</dbReference>
<comment type="caution">
    <text evidence="1">The sequence shown here is derived from an EMBL/GenBank/DDBJ whole genome shotgun (WGS) entry which is preliminary data.</text>
</comment>